<dbReference type="InterPro" id="IPR035418">
    <property type="entry name" value="AraC-bd_2"/>
</dbReference>
<evidence type="ECO:0000256" key="1">
    <source>
        <dbReference type="ARBA" id="ARBA00023015"/>
    </source>
</evidence>
<keyword evidence="2" id="KW-0238">DNA-binding</keyword>
<keyword evidence="1" id="KW-0805">Transcription regulation</keyword>
<proteinExistence type="predicted"/>
<dbReference type="PROSITE" id="PS00041">
    <property type="entry name" value="HTH_ARAC_FAMILY_1"/>
    <property type="match status" value="1"/>
</dbReference>
<dbReference type="SMART" id="SM00342">
    <property type="entry name" value="HTH_ARAC"/>
    <property type="match status" value="1"/>
</dbReference>
<dbReference type="PANTHER" id="PTHR46796">
    <property type="entry name" value="HTH-TYPE TRANSCRIPTIONAL ACTIVATOR RHAS-RELATED"/>
    <property type="match status" value="1"/>
</dbReference>
<dbReference type="InterPro" id="IPR050204">
    <property type="entry name" value="AraC_XylS_family_regulators"/>
</dbReference>
<accession>A0ABX8UUX4</accession>
<evidence type="ECO:0000313" key="5">
    <source>
        <dbReference type="EMBL" id="QYD72794.1"/>
    </source>
</evidence>
<dbReference type="Pfam" id="PF12833">
    <property type="entry name" value="HTH_18"/>
    <property type="match status" value="1"/>
</dbReference>
<feature type="domain" description="HTH araC/xylS-type" evidence="4">
    <location>
        <begin position="224"/>
        <end position="308"/>
    </location>
</feature>
<dbReference type="InterPro" id="IPR018060">
    <property type="entry name" value="HTH_AraC"/>
</dbReference>
<organism evidence="5 6">
    <name type="scientific">Paraburkholderia edwinii</name>
    <dbReference type="NCBI Taxonomy" id="2861782"/>
    <lineage>
        <taxon>Bacteria</taxon>
        <taxon>Pseudomonadati</taxon>
        <taxon>Pseudomonadota</taxon>
        <taxon>Betaproteobacteria</taxon>
        <taxon>Burkholderiales</taxon>
        <taxon>Burkholderiaceae</taxon>
        <taxon>Paraburkholderia</taxon>
    </lineage>
</organism>
<dbReference type="RefSeq" id="WP_219802216.1">
    <property type="nucleotide sequence ID" value="NZ_CP080096.1"/>
</dbReference>
<sequence>MKTDHRFYTWNGMPVDHHEWVNELAIHGWKCRLDASHSGPSALNIARAGQALVSSVQAAWFAVSPGSPHPSAAWNEERLIVQVVKSGALFVEQRGQTTRFGPGDVAVLDPQRAFTESFRETTHMSVLSIPKSSLRERGLRDRLPMFVRPNPALADVEAVRGLVLYLASLSGRASETILSRLGEQCIDLMDVLVDDRDDPKLRSSGAANVLLAKQLIARRIGDPDLNAERIAAELNVSRSSLERALRANGLSVMSYVWSLRLERAAQRLLVDTSHGAIKRIIFQCGFSNHAHFSRAFKARYGMTPREYAAENKEVSSATTQQTLRHVVAGVGPS</sequence>
<evidence type="ECO:0000256" key="2">
    <source>
        <dbReference type="ARBA" id="ARBA00023125"/>
    </source>
</evidence>
<dbReference type="InterPro" id="IPR018062">
    <property type="entry name" value="HTH_AraC-typ_CS"/>
</dbReference>
<dbReference type="Gene3D" id="1.10.10.60">
    <property type="entry name" value="Homeodomain-like"/>
    <property type="match status" value="1"/>
</dbReference>
<evidence type="ECO:0000313" key="6">
    <source>
        <dbReference type="Proteomes" id="UP000826462"/>
    </source>
</evidence>
<dbReference type="EMBL" id="CP080096">
    <property type="protein sequence ID" value="QYD72794.1"/>
    <property type="molecule type" value="Genomic_DNA"/>
</dbReference>
<dbReference type="InterPro" id="IPR020449">
    <property type="entry name" value="Tscrpt_reg_AraC-type_HTH"/>
</dbReference>
<dbReference type="PRINTS" id="PR00032">
    <property type="entry name" value="HTHARAC"/>
</dbReference>
<gene>
    <name evidence="5" type="ORF">KZJ38_24180</name>
</gene>
<name>A0ABX8UUX4_9BURK</name>
<dbReference type="Proteomes" id="UP000826462">
    <property type="component" value="Chromosome 2"/>
</dbReference>
<keyword evidence="6" id="KW-1185">Reference proteome</keyword>
<reference evidence="5 6" key="1">
    <citation type="submission" date="2021-07" db="EMBL/GenBank/DDBJ databases">
        <title>Paraburkholderia edwinii protects Aspergillus sp. from phenazines by acting as a toxin sponge.</title>
        <authorList>
            <person name="Dahlstrom K.M."/>
            <person name="Newman D.K."/>
        </authorList>
    </citation>
    <scope>NUCLEOTIDE SEQUENCE [LARGE SCALE GENOMIC DNA]</scope>
    <source>
        <strain evidence="5 6">Pe01</strain>
    </source>
</reference>
<dbReference type="InterPro" id="IPR009057">
    <property type="entry name" value="Homeodomain-like_sf"/>
</dbReference>
<evidence type="ECO:0000259" key="4">
    <source>
        <dbReference type="SMART" id="SM00342"/>
    </source>
</evidence>
<dbReference type="Pfam" id="PF14525">
    <property type="entry name" value="AraC_binding_2"/>
    <property type="match status" value="1"/>
</dbReference>
<dbReference type="PANTHER" id="PTHR46796:SF6">
    <property type="entry name" value="ARAC SUBFAMILY"/>
    <property type="match status" value="1"/>
</dbReference>
<dbReference type="SUPFAM" id="SSF46689">
    <property type="entry name" value="Homeodomain-like"/>
    <property type="match status" value="1"/>
</dbReference>
<protein>
    <submittedName>
        <fullName evidence="5">Helix-turn-helix domain-containing protein</fullName>
    </submittedName>
</protein>
<keyword evidence="3" id="KW-0804">Transcription</keyword>
<evidence type="ECO:0000256" key="3">
    <source>
        <dbReference type="ARBA" id="ARBA00023163"/>
    </source>
</evidence>